<dbReference type="GO" id="GO:0030466">
    <property type="term" value="P:silent mating-type cassette heterochromatin formation"/>
    <property type="evidence" value="ECO:0007669"/>
    <property type="project" value="TreeGrafter"/>
</dbReference>
<dbReference type="Pfam" id="PF25823">
    <property type="entry name" value="Ams2-SPT21_N"/>
    <property type="match status" value="1"/>
</dbReference>
<dbReference type="Proteomes" id="UP001172159">
    <property type="component" value="Unassembled WGS sequence"/>
</dbReference>
<dbReference type="GO" id="GO:0008270">
    <property type="term" value="F:zinc ion binding"/>
    <property type="evidence" value="ECO:0007669"/>
    <property type="project" value="InterPro"/>
</dbReference>
<dbReference type="InterPro" id="IPR013088">
    <property type="entry name" value="Znf_NHR/GATA"/>
</dbReference>
<gene>
    <name evidence="3" type="ORF">B0T21DRAFT_346101</name>
</gene>
<dbReference type="SUPFAM" id="SSF57716">
    <property type="entry name" value="Glucocorticoid receptor-like (DNA-binding domain)"/>
    <property type="match status" value="1"/>
</dbReference>
<feature type="compositionally biased region" description="Low complexity" evidence="1">
    <location>
        <begin position="1161"/>
        <end position="1173"/>
    </location>
</feature>
<accession>A0AA40EMX2</accession>
<proteinExistence type="predicted"/>
<dbReference type="InterPro" id="IPR057725">
    <property type="entry name" value="Ams2-SPT21_N"/>
</dbReference>
<name>A0AA40EMX2_9PEZI</name>
<feature type="compositionally biased region" description="Pro residues" evidence="1">
    <location>
        <begin position="628"/>
        <end position="654"/>
    </location>
</feature>
<feature type="region of interest" description="Disordered" evidence="1">
    <location>
        <begin position="944"/>
        <end position="1071"/>
    </location>
</feature>
<organism evidence="3 4">
    <name type="scientific">Apiosordaria backusii</name>
    <dbReference type="NCBI Taxonomy" id="314023"/>
    <lineage>
        <taxon>Eukaryota</taxon>
        <taxon>Fungi</taxon>
        <taxon>Dikarya</taxon>
        <taxon>Ascomycota</taxon>
        <taxon>Pezizomycotina</taxon>
        <taxon>Sordariomycetes</taxon>
        <taxon>Sordariomycetidae</taxon>
        <taxon>Sordariales</taxon>
        <taxon>Lasiosphaeriaceae</taxon>
        <taxon>Apiosordaria</taxon>
    </lineage>
</organism>
<dbReference type="PANTHER" id="PTHR39147:SF1">
    <property type="entry name" value="PROTEIN SPT21"/>
    <property type="match status" value="1"/>
</dbReference>
<comment type="caution">
    <text evidence="3">The sequence shown here is derived from an EMBL/GenBank/DDBJ whole genome shotgun (WGS) entry which is preliminary data.</text>
</comment>
<feature type="compositionally biased region" description="Basic residues" evidence="1">
    <location>
        <begin position="326"/>
        <end position="343"/>
    </location>
</feature>
<dbReference type="Gene3D" id="3.30.50.10">
    <property type="entry name" value="Erythroid Transcription Factor GATA-1, subunit A"/>
    <property type="match status" value="1"/>
</dbReference>
<feature type="compositionally biased region" description="Pro residues" evidence="1">
    <location>
        <begin position="517"/>
        <end position="526"/>
    </location>
</feature>
<feature type="region of interest" description="Disordered" evidence="1">
    <location>
        <begin position="1084"/>
        <end position="1214"/>
    </location>
</feature>
<protein>
    <recommendedName>
        <fullName evidence="2">Ams2/SPT21 N-terminal domain-containing protein</fullName>
    </recommendedName>
</protein>
<evidence type="ECO:0000313" key="3">
    <source>
        <dbReference type="EMBL" id="KAK0742285.1"/>
    </source>
</evidence>
<evidence type="ECO:0000313" key="4">
    <source>
        <dbReference type="Proteomes" id="UP001172159"/>
    </source>
</evidence>
<feature type="compositionally biased region" description="Pro residues" evidence="1">
    <location>
        <begin position="1130"/>
        <end position="1139"/>
    </location>
</feature>
<feature type="compositionally biased region" description="Polar residues" evidence="1">
    <location>
        <begin position="1027"/>
        <end position="1047"/>
    </location>
</feature>
<feature type="compositionally biased region" description="Low complexity" evidence="1">
    <location>
        <begin position="312"/>
        <end position="325"/>
    </location>
</feature>
<evidence type="ECO:0000256" key="1">
    <source>
        <dbReference type="SAM" id="MobiDB-lite"/>
    </source>
</evidence>
<feature type="region of interest" description="Disordered" evidence="1">
    <location>
        <begin position="394"/>
        <end position="805"/>
    </location>
</feature>
<dbReference type="PANTHER" id="PTHR39147">
    <property type="entry name" value="PROTEIN SPT21"/>
    <property type="match status" value="1"/>
</dbReference>
<dbReference type="InterPro" id="IPR042403">
    <property type="entry name" value="Spt21/Ams2"/>
</dbReference>
<feature type="compositionally biased region" description="Pro residues" evidence="1">
    <location>
        <begin position="772"/>
        <end position="782"/>
    </location>
</feature>
<evidence type="ECO:0000259" key="2">
    <source>
        <dbReference type="Pfam" id="PF25823"/>
    </source>
</evidence>
<feature type="compositionally biased region" description="Basic residues" evidence="1">
    <location>
        <begin position="955"/>
        <end position="969"/>
    </location>
</feature>
<feature type="region of interest" description="Disordered" evidence="1">
    <location>
        <begin position="1292"/>
        <end position="1334"/>
    </location>
</feature>
<feature type="compositionally biased region" description="Pro residues" evidence="1">
    <location>
        <begin position="258"/>
        <end position="272"/>
    </location>
</feature>
<dbReference type="EMBL" id="JAUKTV010000003">
    <property type="protein sequence ID" value="KAK0742285.1"/>
    <property type="molecule type" value="Genomic_DNA"/>
</dbReference>
<feature type="compositionally biased region" description="Basic residues" evidence="1">
    <location>
        <begin position="656"/>
        <end position="669"/>
    </location>
</feature>
<feature type="domain" description="Ams2/SPT21 N-terminal" evidence="2">
    <location>
        <begin position="27"/>
        <end position="160"/>
    </location>
</feature>
<feature type="region of interest" description="Disordered" evidence="1">
    <location>
        <begin position="203"/>
        <end position="368"/>
    </location>
</feature>
<keyword evidence="4" id="KW-1185">Reference proteome</keyword>
<dbReference type="GO" id="GO:0006357">
    <property type="term" value="P:regulation of transcription by RNA polymerase II"/>
    <property type="evidence" value="ECO:0007669"/>
    <property type="project" value="TreeGrafter"/>
</dbReference>
<reference evidence="3" key="1">
    <citation type="submission" date="2023-06" db="EMBL/GenBank/DDBJ databases">
        <title>Genome-scale phylogeny and comparative genomics of the fungal order Sordariales.</title>
        <authorList>
            <consortium name="Lawrence Berkeley National Laboratory"/>
            <person name="Hensen N."/>
            <person name="Bonometti L."/>
            <person name="Westerberg I."/>
            <person name="Brannstrom I.O."/>
            <person name="Guillou S."/>
            <person name="Cros-Aarteil S."/>
            <person name="Calhoun S."/>
            <person name="Haridas S."/>
            <person name="Kuo A."/>
            <person name="Mondo S."/>
            <person name="Pangilinan J."/>
            <person name="Riley R."/>
            <person name="Labutti K."/>
            <person name="Andreopoulos B."/>
            <person name="Lipzen A."/>
            <person name="Chen C."/>
            <person name="Yanf M."/>
            <person name="Daum C."/>
            <person name="Ng V."/>
            <person name="Clum A."/>
            <person name="Steindorff A."/>
            <person name="Ohm R."/>
            <person name="Martin F."/>
            <person name="Silar P."/>
            <person name="Natvig D."/>
            <person name="Lalanne C."/>
            <person name="Gautier V."/>
            <person name="Ament-Velasquez S.L."/>
            <person name="Kruys A."/>
            <person name="Hutchinson M.I."/>
            <person name="Powell A.J."/>
            <person name="Barry K."/>
            <person name="Miller A.N."/>
            <person name="Grigoriev I.V."/>
            <person name="Debuchy R."/>
            <person name="Gladieux P."/>
            <person name="Thoren M.H."/>
            <person name="Johannesson H."/>
        </authorList>
    </citation>
    <scope>NUCLEOTIDE SEQUENCE</scope>
    <source>
        <strain evidence="3">CBS 540.89</strain>
    </source>
</reference>
<dbReference type="GO" id="GO:0000183">
    <property type="term" value="P:rDNA heterochromatin formation"/>
    <property type="evidence" value="ECO:0007669"/>
    <property type="project" value="TreeGrafter"/>
</dbReference>
<dbReference type="PRINTS" id="PR01217">
    <property type="entry name" value="PRICHEXTENSN"/>
</dbReference>
<feature type="compositionally biased region" description="Basic residues" evidence="1">
    <location>
        <begin position="1204"/>
        <end position="1214"/>
    </location>
</feature>
<sequence length="1334" mass="144816">MATPTNSWPAPSPHVVAQPAGVEEFGVQTRPMGLKVQYTFDRESQVNCLARWPHLLHIQTIPLDERTTIGVVDLRTCLQAVAQSSPEIVNQDENDYSVYAYDFSEPDVPLVGQGMLSWGLDPNNEMSQQQVVPGRVTRNLLALLSSGSRETLEVKLKLTVVARLPPRPDFSGLESFNLSKSSHIPVDDSSEWNSFVQSSQMFGHNANVGPLPAPALPPTQVQNHTHHHNHHFNTSMNEPRPMDMRSDSAPPYLNRPSSIPPPEPQPAAPTPPANHGLPSVATVPDPPRTHTPIQSAPSPIPQPQPTEVITEPQPQSRPSRPSSRSSTRRTRPSTGRPRGRPRKQAVEGNTSAAEEATDGDEGPRKKRAKVIRADYSAVAPFGAAPDSLRVAASTSGSLRTMRPVGAGNDAPTPNHLQDVPRAPTPVPDGAFLQQQQRRRAVTHKARSESIGMENIPVFQPRQNQPLMHEMSQDARSPVESIGQSPDQGYSPEDSAGDLGSSPPVPRTTAYIRSSPPASSPVLPPMPMRHVDSGFMSGGLDDFFDEDDMMPDLPPPQMQQLPGPMSDHIRIARPVPVPMASKPSSRKNSRRPSQQQEVTFQEVTPGPPELLPTKSLFNPAGRVKSLNRPTPPPPTNQPTPPPPAERPTPPLPSKQPAPKKRNARSLKRSHTAPNPVVSEQEAPVQAQPATQQHEVEMTQEPALPTLPPHFEQPSARTNGAMRAATESDGQHMGNGFVRSSEPAQASREVSAPAAPMPVEERHEVVEPTFEQQPLPPTSRPPSRPASQGPGVPTVPASDPGNEPMLTLPQSFMSEAACPPSDFDGPRYSKNLVKKQTIKERLESAILKGESPPFCNNCGAIETPTWRKIWIQEHKGIPPFYEFSDKPGFVTMIDILERDSEGQPAAYRLVKKNLGATDDKKAWIETLLCNPCGIWLAKFRNHRPPDRWDKDAARLNQNRKRREGKGKKKSRAKSDGPMNPTSEAYFTTDPAGPLDHESPEENFPESIPEDGTLPGRDITTTTDDKLLNLRSSPKQRLPGSTHSRGSGTADSPIAVEDDLGSTRRLLFPSPRKDAMPKVLGELSANATQPATHGQVAKSAASGKENHDAPPARSGTPVHGGDELDQELFGTPPRCPSTPPPNSAAAGVFKTPTRPTPSHRPITRSVSRSMRSIRSVAKSPSQVFAHMQRTPRSGPNYGLLVPPSSSARRRSPRNAHSHAHIMHDDDVHHLESPFTANLAQLLSEANNFTTGSSAHGLPEIDLDNLQGLDEAALAQQLIDSTNAIDFDSLLGTELAMPPSSPPSTRHRGGRRQGGVEFGAPLSENMWAELNGAGRGSN</sequence>